<dbReference type="GO" id="GO:0005829">
    <property type="term" value="C:cytosol"/>
    <property type="evidence" value="ECO:0007669"/>
    <property type="project" value="TreeGrafter"/>
</dbReference>
<proteinExistence type="inferred from homology"/>
<accession>A0A0H5E843</accession>
<dbReference type="InterPro" id="IPR035959">
    <property type="entry name" value="RutC-like_sf"/>
</dbReference>
<dbReference type="SUPFAM" id="SSF55298">
    <property type="entry name" value="YjgF-like"/>
    <property type="match status" value="1"/>
</dbReference>
<dbReference type="PANTHER" id="PTHR11803:SF58">
    <property type="entry name" value="PROTEIN HMF1-RELATED"/>
    <property type="match status" value="1"/>
</dbReference>
<dbReference type="InterPro" id="IPR006175">
    <property type="entry name" value="YjgF/YER057c/UK114"/>
</dbReference>
<comment type="similarity">
    <text evidence="1">Belongs to the RutC family.</text>
</comment>
<dbReference type="InterPro" id="IPR006056">
    <property type="entry name" value="RidA"/>
</dbReference>
<evidence type="ECO:0000256" key="1">
    <source>
        <dbReference type="ARBA" id="ARBA00010552"/>
    </source>
</evidence>
<gene>
    <name evidence="2" type="ORF">ELAC_2200</name>
</gene>
<dbReference type="PANTHER" id="PTHR11803">
    <property type="entry name" value="2-IMINOBUTANOATE/2-IMINOPROPANOATE DEAMINASE RIDA"/>
    <property type="match status" value="1"/>
</dbReference>
<dbReference type="EMBL" id="CWGJ01000028">
    <property type="protein sequence ID" value="CRX39520.1"/>
    <property type="molecule type" value="Genomic_DNA"/>
</dbReference>
<evidence type="ECO:0000313" key="2">
    <source>
        <dbReference type="EMBL" id="CRX39520.1"/>
    </source>
</evidence>
<dbReference type="Pfam" id="PF01042">
    <property type="entry name" value="Ribonuc_L-PSP"/>
    <property type="match status" value="1"/>
</dbReference>
<dbReference type="AlphaFoldDB" id="A0A0H5E843"/>
<dbReference type="CDD" id="cd00448">
    <property type="entry name" value="YjgF_YER057c_UK114_family"/>
    <property type="match status" value="1"/>
</dbReference>
<dbReference type="GO" id="GO:0019239">
    <property type="term" value="F:deaminase activity"/>
    <property type="evidence" value="ECO:0007669"/>
    <property type="project" value="TreeGrafter"/>
</dbReference>
<dbReference type="FunFam" id="3.30.1330.40:FF:000001">
    <property type="entry name" value="L-PSP family endoribonuclease"/>
    <property type="match status" value="1"/>
</dbReference>
<dbReference type="RefSeq" id="WP_204250558.1">
    <property type="nucleotide sequence ID" value="NZ_CWGJ01000028.1"/>
</dbReference>
<dbReference type="Proteomes" id="UP000220251">
    <property type="component" value="Unassembled WGS sequence"/>
</dbReference>
<organism evidence="2 3">
    <name type="scientific">Estrella lausannensis</name>
    <dbReference type="NCBI Taxonomy" id="483423"/>
    <lineage>
        <taxon>Bacteria</taxon>
        <taxon>Pseudomonadati</taxon>
        <taxon>Chlamydiota</taxon>
        <taxon>Chlamydiia</taxon>
        <taxon>Parachlamydiales</taxon>
        <taxon>Candidatus Criblamydiaceae</taxon>
        <taxon>Estrella</taxon>
    </lineage>
</organism>
<reference evidence="3" key="1">
    <citation type="submission" date="2015-06" db="EMBL/GenBank/DDBJ databases">
        <authorList>
            <person name="Bertelli C."/>
        </authorList>
    </citation>
    <scope>NUCLEOTIDE SEQUENCE [LARGE SCALE GENOMIC DNA]</scope>
    <source>
        <strain evidence="3">CRIB-30</strain>
    </source>
</reference>
<evidence type="ECO:0000313" key="3">
    <source>
        <dbReference type="Proteomes" id="UP000220251"/>
    </source>
</evidence>
<protein>
    <submittedName>
        <fullName evidence="2">Endoribonuclease L-PSP</fullName>
    </submittedName>
</protein>
<dbReference type="NCBIfam" id="TIGR00004">
    <property type="entry name" value="Rid family detoxifying hydrolase"/>
    <property type="match status" value="1"/>
</dbReference>
<keyword evidence="3" id="KW-1185">Reference proteome</keyword>
<sequence length="131" mass="14165">MKSKIETSKAPKALGPYSQAILQKIPGAEMLYVSGQLPIDPATGTLIQGTIEEQTQQVLKNIQAILEAAAMSFEHVVKVEIFLLDLRDFSKVNGTYSEVFGEPSPPARQTVQAARLPLDSPIEISCIAVKA</sequence>
<name>A0A0H5E843_9BACT</name>
<dbReference type="Gene3D" id="3.30.1330.40">
    <property type="entry name" value="RutC-like"/>
    <property type="match status" value="1"/>
</dbReference>